<proteinExistence type="predicted"/>
<evidence type="ECO:0000313" key="2">
    <source>
        <dbReference type="EMBL" id="APL96498.1"/>
    </source>
</evidence>
<evidence type="ECO:0008006" key="4">
    <source>
        <dbReference type="Google" id="ProtNLM"/>
    </source>
</evidence>
<evidence type="ECO:0000313" key="3">
    <source>
        <dbReference type="Proteomes" id="UP000004550"/>
    </source>
</evidence>
<geneLocation type="plasmid" evidence="2 3">
    <name>pSRL1</name>
</geneLocation>
<protein>
    <recommendedName>
        <fullName evidence="4">Nitrogen fixation protein FixH</fullName>
    </recommendedName>
</protein>
<dbReference type="InterPro" id="IPR008620">
    <property type="entry name" value="FixH"/>
</dbReference>
<dbReference type="AlphaFoldDB" id="A0A1L5BUI0"/>
<sequence length="158" mass="17281">MTPAPSPIRRFTGWHMTAILIAFFAAVIAVNMLMATVAVRSFGGTVVENSYVASQKFNGWLAQARAQRRLGWRDEATLDAGRHVGLALKDAKGAPLAGVVVTAVAQHPLGRAPDMPLAFHETAPGVYVSDRVLPKGRWQLRFDLRVAGREEHLLREVD</sequence>
<keyword evidence="1" id="KW-1133">Transmembrane helix</keyword>
<keyword evidence="2" id="KW-0614">Plasmid</keyword>
<name>A0A1L5BUI0_SPHIB</name>
<dbReference type="Proteomes" id="UP000004550">
    <property type="component" value="Plasmid pSRL1"/>
</dbReference>
<dbReference type="EMBL" id="CP013071">
    <property type="protein sequence ID" value="APL96498.1"/>
    <property type="molecule type" value="Genomic_DNA"/>
</dbReference>
<keyword evidence="1" id="KW-0812">Transmembrane</keyword>
<organism evidence="2 3">
    <name type="scientific">Sphingobium indicum (strain DSM 16412 / CCM 7286 / MTCC 6364 / B90A)</name>
    <dbReference type="NCBI Taxonomy" id="861109"/>
    <lineage>
        <taxon>Bacteria</taxon>
        <taxon>Pseudomonadati</taxon>
        <taxon>Pseudomonadota</taxon>
        <taxon>Alphaproteobacteria</taxon>
        <taxon>Sphingomonadales</taxon>
        <taxon>Sphingomonadaceae</taxon>
        <taxon>Sphingobium</taxon>
    </lineage>
</organism>
<dbReference type="PIRSF" id="PIRSF011386">
    <property type="entry name" value="FixH"/>
    <property type="match status" value="1"/>
</dbReference>
<accession>A0A1L5BUI0</accession>
<dbReference type="InterPro" id="IPR018037">
    <property type="entry name" value="FixH_proteobacterial"/>
</dbReference>
<dbReference type="KEGG" id="sinb:SIDU_17770"/>
<evidence type="ECO:0000256" key="1">
    <source>
        <dbReference type="SAM" id="Phobius"/>
    </source>
</evidence>
<reference evidence="2 3" key="1">
    <citation type="journal article" date="2012" name="J. Bacteriol.">
        <title>Genome sequence of Sphingobium indicum B90A, a hexachlorocyclohexane-degrading bacterium.</title>
        <authorList>
            <person name="Anand S."/>
            <person name="Sangwan N."/>
            <person name="Lata P."/>
            <person name="Kaur J."/>
            <person name="Dua A."/>
            <person name="Singh A.K."/>
            <person name="Verma M."/>
            <person name="Kaur J."/>
            <person name="Khurana J.P."/>
            <person name="Khurana P."/>
            <person name="Mathur S."/>
            <person name="Lal R."/>
        </authorList>
    </citation>
    <scope>NUCLEOTIDE SEQUENCE [LARGE SCALE GENOMIC DNA]</scope>
    <source>
        <strain evidence="3">DSM 16412 / CCM 7286 / MTCC 6364 / B90A</strain>
        <plasmid evidence="2">pSRL1</plasmid>
    </source>
</reference>
<keyword evidence="1" id="KW-0472">Membrane</keyword>
<feature type="transmembrane region" description="Helical" evidence="1">
    <location>
        <begin position="12"/>
        <end position="33"/>
    </location>
</feature>
<dbReference type="Pfam" id="PF05751">
    <property type="entry name" value="FixH"/>
    <property type="match status" value="1"/>
</dbReference>
<gene>
    <name evidence="2" type="ORF">SIDU_17770</name>
</gene>
<dbReference type="RefSeq" id="WP_039980341.1">
    <property type="nucleotide sequence ID" value="NZ_CP013071.1"/>
</dbReference>